<evidence type="ECO:0008006" key="4">
    <source>
        <dbReference type="Google" id="ProtNLM"/>
    </source>
</evidence>
<keyword evidence="1" id="KW-0812">Transmembrane</keyword>
<protein>
    <recommendedName>
        <fullName evidence="4">DUF5134 domain-containing protein</fullName>
    </recommendedName>
</protein>
<sequence length="224" mass="22410">MVAASGLRWVLSLLFAVSVVYGVWRLVLPGTSAGERVDHALHAAMGVLMIAMAWPWGTDLPVVPQVVLFSVGALWFVAAAPFRARVGSRGRVVVAALPHVVMMGAMAWMVSAMGSSGTASDGGGSAGMHDMAGMDMPGGSGLASMSLTGAGSVATAVVLAIVLAVLGLVWLTRALDRARGRSQDGSGPEGEGAGAGAGDVVSVLAPACHAAMALGMAVMFAVLA</sequence>
<dbReference type="OrthoDB" id="4734452at2"/>
<dbReference type="EMBL" id="FNAX01000002">
    <property type="protein sequence ID" value="SDE59575.1"/>
    <property type="molecule type" value="Genomic_DNA"/>
</dbReference>
<evidence type="ECO:0000313" key="3">
    <source>
        <dbReference type="Proteomes" id="UP000198614"/>
    </source>
</evidence>
<accession>A0A1G7E826</accession>
<dbReference type="Proteomes" id="UP000198614">
    <property type="component" value="Unassembled WGS sequence"/>
</dbReference>
<dbReference type="AlphaFoldDB" id="A0A1G7E826"/>
<evidence type="ECO:0000256" key="1">
    <source>
        <dbReference type="SAM" id="Phobius"/>
    </source>
</evidence>
<feature type="transmembrane region" description="Helical" evidence="1">
    <location>
        <begin position="40"/>
        <end position="56"/>
    </location>
</feature>
<feature type="transmembrane region" description="Helical" evidence="1">
    <location>
        <begin position="62"/>
        <end position="80"/>
    </location>
</feature>
<dbReference type="Pfam" id="PF17197">
    <property type="entry name" value="DUF5134"/>
    <property type="match status" value="1"/>
</dbReference>
<evidence type="ECO:0000313" key="2">
    <source>
        <dbReference type="EMBL" id="SDE59575.1"/>
    </source>
</evidence>
<reference evidence="2 3" key="1">
    <citation type="submission" date="2016-10" db="EMBL/GenBank/DDBJ databases">
        <authorList>
            <person name="de Groot N.N."/>
        </authorList>
    </citation>
    <scope>NUCLEOTIDE SEQUENCE [LARGE SCALE GENOMIC DNA]</scope>
    <source>
        <strain evidence="2 3">CGMCC 4.1859</strain>
    </source>
</reference>
<gene>
    <name evidence="2" type="ORF">SAMN05216260_102511</name>
</gene>
<dbReference type="InterPro" id="IPR033458">
    <property type="entry name" value="DUF5134"/>
</dbReference>
<organism evidence="2 3">
    <name type="scientific">Streptomyces griseoaurantiacus</name>
    <dbReference type="NCBI Taxonomy" id="68213"/>
    <lineage>
        <taxon>Bacteria</taxon>
        <taxon>Bacillati</taxon>
        <taxon>Actinomycetota</taxon>
        <taxon>Actinomycetes</taxon>
        <taxon>Kitasatosporales</taxon>
        <taxon>Streptomycetaceae</taxon>
        <taxon>Streptomyces</taxon>
        <taxon>Streptomyces aurantiacus group</taxon>
    </lineage>
</organism>
<feature type="transmembrane region" description="Helical" evidence="1">
    <location>
        <begin position="6"/>
        <end position="28"/>
    </location>
</feature>
<feature type="transmembrane region" description="Helical" evidence="1">
    <location>
        <begin position="92"/>
        <end position="110"/>
    </location>
</feature>
<feature type="transmembrane region" description="Helical" evidence="1">
    <location>
        <begin position="150"/>
        <end position="171"/>
    </location>
</feature>
<proteinExistence type="predicted"/>
<keyword evidence="1" id="KW-1133">Transmembrane helix</keyword>
<keyword evidence="1" id="KW-0472">Membrane</keyword>
<name>A0A1G7E826_9ACTN</name>